<evidence type="ECO:0000313" key="12">
    <source>
        <dbReference type="EMBL" id="CAA7397567.1"/>
    </source>
</evidence>
<reference evidence="12" key="1">
    <citation type="submission" date="2020-02" db="EMBL/GenBank/DDBJ databases">
        <authorList>
            <person name="Scholz U."/>
            <person name="Mascher M."/>
            <person name="Fiebig A."/>
        </authorList>
    </citation>
    <scope>NUCLEOTIDE SEQUENCE</scope>
</reference>
<evidence type="ECO:0000256" key="8">
    <source>
        <dbReference type="PROSITE-ProRule" id="PRU00071"/>
    </source>
</evidence>
<organism evidence="12 13">
    <name type="scientific">Spirodela intermedia</name>
    <name type="common">Intermediate duckweed</name>
    <dbReference type="NCBI Taxonomy" id="51605"/>
    <lineage>
        <taxon>Eukaryota</taxon>
        <taxon>Viridiplantae</taxon>
        <taxon>Streptophyta</taxon>
        <taxon>Embryophyta</taxon>
        <taxon>Tracheophyta</taxon>
        <taxon>Spermatophyta</taxon>
        <taxon>Magnoliopsida</taxon>
        <taxon>Liliopsida</taxon>
        <taxon>Araceae</taxon>
        <taxon>Lemnoideae</taxon>
        <taxon>Spirodela</taxon>
    </lineage>
</organism>
<dbReference type="Pfam" id="PF02701">
    <property type="entry name" value="Zn_ribbon_Dof"/>
    <property type="match status" value="1"/>
</dbReference>
<evidence type="ECO:0000256" key="4">
    <source>
        <dbReference type="ARBA" id="ARBA00023015"/>
    </source>
</evidence>
<dbReference type="PROSITE" id="PS01361">
    <property type="entry name" value="ZF_DOF_1"/>
    <property type="match status" value="1"/>
</dbReference>
<evidence type="ECO:0000256" key="10">
    <source>
        <dbReference type="SAM" id="MobiDB-lite"/>
    </source>
</evidence>
<evidence type="ECO:0000256" key="1">
    <source>
        <dbReference type="ARBA" id="ARBA00022723"/>
    </source>
</evidence>
<keyword evidence="5 8" id="KW-0238">DNA-binding</keyword>
<evidence type="ECO:0000259" key="11">
    <source>
        <dbReference type="PROSITE" id="PS50884"/>
    </source>
</evidence>
<evidence type="ECO:0000256" key="3">
    <source>
        <dbReference type="ARBA" id="ARBA00022833"/>
    </source>
</evidence>
<keyword evidence="13" id="KW-1185">Reference proteome</keyword>
<evidence type="ECO:0000256" key="6">
    <source>
        <dbReference type="ARBA" id="ARBA00023163"/>
    </source>
</evidence>
<keyword evidence="6 9" id="KW-0804">Transcription</keyword>
<feature type="region of interest" description="Disordered" evidence="10">
    <location>
        <begin position="99"/>
        <end position="130"/>
    </location>
</feature>
<keyword evidence="4 9" id="KW-0805">Transcription regulation</keyword>
<feature type="compositionally biased region" description="Pro residues" evidence="10">
    <location>
        <begin position="119"/>
        <end position="130"/>
    </location>
</feature>
<name>A0A7I8KIE5_SPIIN</name>
<evidence type="ECO:0000256" key="2">
    <source>
        <dbReference type="ARBA" id="ARBA00022771"/>
    </source>
</evidence>
<keyword evidence="7 8" id="KW-0539">Nucleus</keyword>
<dbReference type="EMBL" id="LR746269">
    <property type="protein sequence ID" value="CAA7397567.1"/>
    <property type="molecule type" value="Genomic_DNA"/>
</dbReference>
<evidence type="ECO:0000256" key="5">
    <source>
        <dbReference type="ARBA" id="ARBA00023125"/>
    </source>
</evidence>
<keyword evidence="2 8" id="KW-0863">Zinc-finger</keyword>
<gene>
    <name evidence="12" type="ORF">SI8410_06008232</name>
</gene>
<dbReference type="PROSITE" id="PS50884">
    <property type="entry name" value="ZF_DOF_2"/>
    <property type="match status" value="1"/>
</dbReference>
<dbReference type="InterPro" id="IPR003851">
    <property type="entry name" value="Znf_Dof"/>
</dbReference>
<comment type="function">
    <text evidence="9">Transcription factor that binds specifically to a 5'-AA[AG]G-3' consensus core sequence.</text>
</comment>
<accession>A0A7I8KIE5</accession>
<dbReference type="OrthoDB" id="1927254at2759"/>
<proteinExistence type="predicted"/>
<dbReference type="GO" id="GO:0003700">
    <property type="term" value="F:DNA-binding transcription factor activity"/>
    <property type="evidence" value="ECO:0007669"/>
    <property type="project" value="UniProtKB-UniRule"/>
</dbReference>
<dbReference type="GO" id="GO:0003677">
    <property type="term" value="F:DNA binding"/>
    <property type="evidence" value="ECO:0007669"/>
    <property type="project" value="UniProtKB-UniRule"/>
</dbReference>
<dbReference type="PANTHER" id="PTHR31992:SF159">
    <property type="entry name" value="DOF ZINC FINGER PROTEIN"/>
    <property type="match status" value="1"/>
</dbReference>
<protein>
    <recommendedName>
        <fullName evidence="9">Dof zinc finger protein</fullName>
    </recommendedName>
</protein>
<dbReference type="GO" id="GO:0005634">
    <property type="term" value="C:nucleus"/>
    <property type="evidence" value="ECO:0007669"/>
    <property type="project" value="UniProtKB-SubCell"/>
</dbReference>
<evidence type="ECO:0000313" key="13">
    <source>
        <dbReference type="Proteomes" id="UP000663760"/>
    </source>
</evidence>
<evidence type="ECO:0000256" key="9">
    <source>
        <dbReference type="RuleBase" id="RU369094"/>
    </source>
</evidence>
<sequence length="291" mass="31167">MNIHMDTAEWLKSIVQEEGCMDSSSSLSGEIISCTRPPQAMERRLRPQHEQPLKCPRCDSTHTKFCYYNNYSLSQPRYFCKTCRRYWTKGGSLRNVPVGGGCRKNKRSGGKKPAMEIPQAPPAPPLNPLPSYPGLQLPHLGSLAGNAHGLALMECMLEGHGAVDGGEFGAVLRNPGNLLFMGGGATTAGGGRSMGSFGDMNHGFLSSTFHGGSPPGFSMDGGHSGVFMEACQSMAINPVETKPHEKLLSLEWQQDQGCADVGRDGFYYPAGVGLWGGMMNSHGSSASNPLV</sequence>
<dbReference type="AlphaFoldDB" id="A0A7I8KIE5"/>
<dbReference type="Proteomes" id="UP000663760">
    <property type="component" value="Chromosome 6"/>
</dbReference>
<keyword evidence="3 9" id="KW-0862">Zinc</keyword>
<dbReference type="InterPro" id="IPR045174">
    <property type="entry name" value="Dof"/>
</dbReference>
<evidence type="ECO:0000256" key="7">
    <source>
        <dbReference type="ARBA" id="ARBA00023242"/>
    </source>
</evidence>
<comment type="subcellular location">
    <subcellularLocation>
        <location evidence="8 9">Nucleus</location>
    </subcellularLocation>
</comment>
<dbReference type="GO" id="GO:0008270">
    <property type="term" value="F:zinc ion binding"/>
    <property type="evidence" value="ECO:0007669"/>
    <property type="project" value="UniProtKB-KW"/>
</dbReference>
<feature type="domain" description="Dof-type" evidence="11">
    <location>
        <begin position="53"/>
        <end position="107"/>
    </location>
</feature>
<dbReference type="PANTHER" id="PTHR31992">
    <property type="entry name" value="DOF ZINC FINGER PROTEIN DOF1.4-RELATED"/>
    <property type="match status" value="1"/>
</dbReference>
<keyword evidence="1 9" id="KW-0479">Metal-binding</keyword>